<feature type="region of interest" description="Disordered" evidence="1">
    <location>
        <begin position="86"/>
        <end position="117"/>
    </location>
</feature>
<reference evidence="4 5" key="1">
    <citation type="journal article" date="2024" name="Science">
        <title>Giant polyketide synthase enzymes in the biosynthesis of giant marine polyether toxins.</title>
        <authorList>
            <person name="Fallon T.R."/>
            <person name="Shende V.V."/>
            <person name="Wierzbicki I.H."/>
            <person name="Pendleton A.L."/>
            <person name="Watervoot N.F."/>
            <person name="Auber R.P."/>
            <person name="Gonzalez D.J."/>
            <person name="Wisecaver J.H."/>
            <person name="Moore B.S."/>
        </authorList>
    </citation>
    <scope>NUCLEOTIDE SEQUENCE [LARGE SCALE GENOMIC DNA]</scope>
    <source>
        <strain evidence="4 5">12B1</strain>
    </source>
</reference>
<dbReference type="SUPFAM" id="SSF52799">
    <property type="entry name" value="(Phosphotyrosine protein) phosphatases II"/>
    <property type="match status" value="1"/>
</dbReference>
<dbReference type="EMBL" id="JBGBPQ010000001">
    <property type="protein sequence ID" value="KAL1529764.1"/>
    <property type="molecule type" value="Genomic_DNA"/>
</dbReference>
<dbReference type="InterPro" id="IPR000387">
    <property type="entry name" value="Tyr_Pase_dom"/>
</dbReference>
<feature type="domain" description="Tyrosine specific protein phosphatases" evidence="3">
    <location>
        <begin position="248"/>
        <end position="306"/>
    </location>
</feature>
<dbReference type="Proteomes" id="UP001515480">
    <property type="component" value="Unassembled WGS sequence"/>
</dbReference>
<evidence type="ECO:0000313" key="4">
    <source>
        <dbReference type="EMBL" id="KAL1529764.1"/>
    </source>
</evidence>
<evidence type="ECO:0000256" key="1">
    <source>
        <dbReference type="SAM" id="MobiDB-lite"/>
    </source>
</evidence>
<dbReference type="PROSITE" id="PS50056">
    <property type="entry name" value="TYR_PHOSPHATASE_2"/>
    <property type="match status" value="1"/>
</dbReference>
<keyword evidence="5" id="KW-1185">Reference proteome</keyword>
<dbReference type="CDD" id="cd14498">
    <property type="entry name" value="DSP"/>
    <property type="match status" value="1"/>
</dbReference>
<evidence type="ECO:0000259" key="2">
    <source>
        <dbReference type="PROSITE" id="PS50054"/>
    </source>
</evidence>
<dbReference type="AlphaFoldDB" id="A0AB34KB59"/>
<dbReference type="InterPro" id="IPR000340">
    <property type="entry name" value="Dual-sp_phosphatase_cat-dom"/>
</dbReference>
<organism evidence="4 5">
    <name type="scientific">Prymnesium parvum</name>
    <name type="common">Toxic golden alga</name>
    <dbReference type="NCBI Taxonomy" id="97485"/>
    <lineage>
        <taxon>Eukaryota</taxon>
        <taxon>Haptista</taxon>
        <taxon>Haptophyta</taxon>
        <taxon>Prymnesiophyceae</taxon>
        <taxon>Prymnesiales</taxon>
        <taxon>Prymnesiaceae</taxon>
        <taxon>Prymnesium</taxon>
    </lineage>
</organism>
<accession>A0AB34KB59</accession>
<comment type="caution">
    <text evidence="4">The sequence shown here is derived from an EMBL/GenBank/DDBJ whole genome shotgun (WGS) entry which is preliminary data.</text>
</comment>
<feature type="domain" description="Tyrosine-protein phosphatase" evidence="2">
    <location>
        <begin position="181"/>
        <end position="327"/>
    </location>
</feature>
<evidence type="ECO:0008006" key="6">
    <source>
        <dbReference type="Google" id="ProtNLM"/>
    </source>
</evidence>
<gene>
    <name evidence="4" type="ORF">AB1Y20_000700</name>
</gene>
<feature type="region of interest" description="Disordered" evidence="1">
    <location>
        <begin position="26"/>
        <end position="48"/>
    </location>
</feature>
<dbReference type="InterPro" id="IPR029021">
    <property type="entry name" value="Prot-tyrosine_phosphatase-like"/>
</dbReference>
<dbReference type="PANTHER" id="PTHR46381">
    <property type="entry name" value="MKPA PROTEIN"/>
    <property type="match status" value="1"/>
</dbReference>
<feature type="compositionally biased region" description="Pro residues" evidence="1">
    <location>
        <begin position="104"/>
        <end position="117"/>
    </location>
</feature>
<dbReference type="SMART" id="SM00195">
    <property type="entry name" value="DSPc"/>
    <property type="match status" value="1"/>
</dbReference>
<dbReference type="Gene3D" id="3.90.190.10">
    <property type="entry name" value="Protein tyrosine phosphatase superfamily"/>
    <property type="match status" value="1"/>
</dbReference>
<evidence type="ECO:0000259" key="3">
    <source>
        <dbReference type="PROSITE" id="PS50056"/>
    </source>
</evidence>
<dbReference type="PROSITE" id="PS50054">
    <property type="entry name" value="TYR_PHOSPHATASE_DUAL"/>
    <property type="match status" value="1"/>
</dbReference>
<protein>
    <recommendedName>
        <fullName evidence="6">Protein-tyrosine-phosphatase</fullName>
    </recommendedName>
</protein>
<name>A0AB34KB59_PRYPA</name>
<proteinExistence type="predicted"/>
<dbReference type="PANTHER" id="PTHR46381:SF2">
    <property type="entry name" value="MAP KINASE PHOSPHATASE"/>
    <property type="match status" value="1"/>
</dbReference>
<dbReference type="Pfam" id="PF00782">
    <property type="entry name" value="DSPc"/>
    <property type="match status" value="1"/>
</dbReference>
<sequence>MVWGNSGVEIEEATMAWEKDGVECRTPPPLARRASRRSQSASPTFDCGLERPNLKKMRWRKAKATATVHVLASVVVASARTSPPCLIRRPSGAKDGAKEFQTKRPPPIKPPPVRPPPIRTDASVVDGSGTNAPASAVPVPFGVSKAHLRPPSIDISFSSDTHMSDTFVEAAHEHHGHPGGTMTEVSPGVFVGSFMAANDTAALAAKGITHMLNCTNKPAKRGSSSPDDVTQLSLGLRDSTADMPSMQTAIVDGVRFIRDALQSGGRVLVYCHQGISRSCTIATAYKMWAQHQSADETFAEIKRVRPQSDPNLFYWFSMKEWEDLVLSRDKDDLLSYNNSSRGTDRDIP</sequence>
<dbReference type="InterPro" id="IPR020422">
    <property type="entry name" value="TYR_PHOSPHATASE_DUAL_dom"/>
</dbReference>
<evidence type="ECO:0000313" key="5">
    <source>
        <dbReference type="Proteomes" id="UP001515480"/>
    </source>
</evidence>